<dbReference type="PANTHER" id="PTHR47183">
    <property type="entry name" value="GLUCOSE-1-PHOSPHATE CYTIDYLYLTRANSFERASE-RELATED"/>
    <property type="match status" value="1"/>
</dbReference>
<keyword evidence="3" id="KW-1185">Reference proteome</keyword>
<dbReference type="NCBIfam" id="TIGR02623">
    <property type="entry name" value="G1P_cyt_trans"/>
    <property type="match status" value="1"/>
</dbReference>
<dbReference type="Gene3D" id="3.90.550.10">
    <property type="entry name" value="Spore Coat Polysaccharide Biosynthesis Protein SpsA, Chain A"/>
    <property type="match status" value="1"/>
</dbReference>
<dbReference type="CDD" id="cd02524">
    <property type="entry name" value="G1P_cytidylyltransferase"/>
    <property type="match status" value="1"/>
</dbReference>
<dbReference type="InterPro" id="IPR013446">
    <property type="entry name" value="G1P_cyt_trans-like"/>
</dbReference>
<proteinExistence type="predicted"/>
<dbReference type="GO" id="GO:0009243">
    <property type="term" value="P:O antigen biosynthetic process"/>
    <property type="evidence" value="ECO:0007669"/>
    <property type="project" value="InterPro"/>
</dbReference>
<keyword evidence="2" id="KW-0808">Transferase</keyword>
<dbReference type="InterPro" id="IPR029044">
    <property type="entry name" value="Nucleotide-diphossugar_trans"/>
</dbReference>
<name>A0A5N7MSR8_9HYPH</name>
<dbReference type="AlphaFoldDB" id="A0A5N7MSR8"/>
<dbReference type="InterPro" id="IPR005835">
    <property type="entry name" value="NTP_transferase_dom"/>
</dbReference>
<keyword evidence="2" id="KW-0548">Nucleotidyltransferase</keyword>
<dbReference type="InterPro" id="IPR046981">
    <property type="entry name" value="G1P_cyt_trans"/>
</dbReference>
<dbReference type="GO" id="GO:0047343">
    <property type="term" value="F:glucose-1-phosphate cytidylyltransferase activity"/>
    <property type="evidence" value="ECO:0007669"/>
    <property type="project" value="UniProtKB-EC"/>
</dbReference>
<dbReference type="PANTHER" id="PTHR47183:SF1">
    <property type="entry name" value="GLUCOSE-1-PHOSPHATE CYTIDYLYLTRANSFERASE"/>
    <property type="match status" value="1"/>
</dbReference>
<dbReference type="EMBL" id="VOSK01000300">
    <property type="protein sequence ID" value="MPR30037.1"/>
    <property type="molecule type" value="Genomic_DNA"/>
</dbReference>
<dbReference type="RefSeq" id="WP_152716901.1">
    <property type="nucleotide sequence ID" value="NZ_VOSJ01000327.1"/>
</dbReference>
<dbReference type="EC" id="2.7.7.33" evidence="2"/>
<organism evidence="2 3">
    <name type="scientific">Microvirga tunisiensis</name>
    <dbReference type="NCBI Taxonomy" id="2108360"/>
    <lineage>
        <taxon>Bacteria</taxon>
        <taxon>Pseudomonadati</taxon>
        <taxon>Pseudomonadota</taxon>
        <taxon>Alphaproteobacteria</taxon>
        <taxon>Hyphomicrobiales</taxon>
        <taxon>Methylobacteriaceae</taxon>
        <taxon>Microvirga</taxon>
    </lineage>
</organism>
<dbReference type="OrthoDB" id="9801810at2"/>
<evidence type="ECO:0000313" key="2">
    <source>
        <dbReference type="EMBL" id="MPR30037.1"/>
    </source>
</evidence>
<evidence type="ECO:0000259" key="1">
    <source>
        <dbReference type="Pfam" id="PF00483"/>
    </source>
</evidence>
<dbReference type="SUPFAM" id="SSF53448">
    <property type="entry name" value="Nucleotide-diphospho-sugar transferases"/>
    <property type="match status" value="1"/>
</dbReference>
<sequence>MKAVILAGGLGTRISEETSVVPKPLVEIGEEPIIWHIMKIFAAHGIKDFIICCGYKGHLIKKYFFDYQVRHSNLSIGLAASAVDYLDYHGEDWNITLVDTGLSTMTGGRLKRISSYLDDEPFFMTYGDGVGDVDLTALRDFHASHGKAASVTAVQPTGRFGAMYIADDNPIVSAFNEKPQGDGAWINGGFFLLNPSVLNLIEDDNTVWERGPMVALAETGQLMAHRHFGFWHPMDTLRDKTVLNEMWAKGEARWKLW</sequence>
<protein>
    <submittedName>
        <fullName evidence="2">Glucose-1-phosphate cytidylyltransferase</fullName>
        <ecNumber evidence="2">2.7.7.33</ecNumber>
    </submittedName>
</protein>
<accession>A0A5N7MSR8</accession>
<comment type="caution">
    <text evidence="2">The sequence shown here is derived from an EMBL/GenBank/DDBJ whole genome shotgun (WGS) entry which is preliminary data.</text>
</comment>
<reference evidence="2 3" key="1">
    <citation type="journal article" date="2019" name="Syst. Appl. Microbiol.">
        <title>Microvirga tunisiensis sp. nov., a root nodule symbiotic bacterium isolated from Lupinus micranthus and L. luteus grown in Northern Tunisia.</title>
        <authorList>
            <person name="Msaddak A."/>
            <person name="Rejili M."/>
            <person name="Duran D."/>
            <person name="Mars M."/>
            <person name="Palacios J.M."/>
            <person name="Ruiz-Argueso T."/>
            <person name="Rey L."/>
            <person name="Imperial J."/>
        </authorList>
    </citation>
    <scope>NUCLEOTIDE SEQUENCE [LARGE SCALE GENOMIC DNA]</scope>
    <source>
        <strain evidence="2 3">Lmie10</strain>
    </source>
</reference>
<dbReference type="Proteomes" id="UP000403266">
    <property type="component" value="Unassembled WGS sequence"/>
</dbReference>
<dbReference type="Pfam" id="PF00483">
    <property type="entry name" value="NTP_transferase"/>
    <property type="match status" value="1"/>
</dbReference>
<gene>
    <name evidence="2" type="primary">rfbF</name>
    <name evidence="2" type="ORF">FS320_34525</name>
</gene>
<evidence type="ECO:0000313" key="3">
    <source>
        <dbReference type="Proteomes" id="UP000403266"/>
    </source>
</evidence>
<feature type="domain" description="Nucleotidyl transferase" evidence="1">
    <location>
        <begin position="2"/>
        <end position="204"/>
    </location>
</feature>